<feature type="region of interest" description="Disordered" evidence="1">
    <location>
        <begin position="1"/>
        <end position="28"/>
    </location>
</feature>
<evidence type="ECO:0000313" key="3">
    <source>
        <dbReference type="Proteomes" id="UP000694044"/>
    </source>
</evidence>
<feature type="region of interest" description="Disordered" evidence="1">
    <location>
        <begin position="42"/>
        <end position="108"/>
    </location>
</feature>
<organism evidence="2 3">
    <name type="scientific">Phytophthora pseudosyringae</name>
    <dbReference type="NCBI Taxonomy" id="221518"/>
    <lineage>
        <taxon>Eukaryota</taxon>
        <taxon>Sar</taxon>
        <taxon>Stramenopiles</taxon>
        <taxon>Oomycota</taxon>
        <taxon>Peronosporomycetes</taxon>
        <taxon>Peronosporales</taxon>
        <taxon>Peronosporaceae</taxon>
        <taxon>Phytophthora</taxon>
    </lineage>
</organism>
<keyword evidence="3" id="KW-1185">Reference proteome</keyword>
<gene>
    <name evidence="2" type="ORF">PHYPSEUDO_005908</name>
</gene>
<sequence length="108" mass="11324">MDGANVSTCSADATQTRTKSDSGKVNGVDKVDVSTRDITSEAAVDVNTRGGSGNTKVDLNTGQQQQSEDGREGNNETEVDEADVIAGDSSNERSGDTVAATLRWTGWR</sequence>
<evidence type="ECO:0000256" key="1">
    <source>
        <dbReference type="SAM" id="MobiDB-lite"/>
    </source>
</evidence>
<name>A0A8T1WD65_9STRA</name>
<feature type="compositionally biased region" description="Polar residues" evidence="1">
    <location>
        <begin position="54"/>
        <end position="67"/>
    </location>
</feature>
<dbReference type="EMBL" id="JAGDFM010000024">
    <property type="protein sequence ID" value="KAG7391141.1"/>
    <property type="molecule type" value="Genomic_DNA"/>
</dbReference>
<feature type="compositionally biased region" description="Polar residues" evidence="1">
    <location>
        <begin position="1"/>
        <end position="17"/>
    </location>
</feature>
<proteinExistence type="predicted"/>
<dbReference type="Proteomes" id="UP000694044">
    <property type="component" value="Unassembled WGS sequence"/>
</dbReference>
<accession>A0A8T1WD65</accession>
<protein>
    <submittedName>
        <fullName evidence="2">Uncharacterized protein</fullName>
    </submittedName>
</protein>
<feature type="compositionally biased region" description="Basic and acidic residues" evidence="1">
    <location>
        <begin position="18"/>
        <end position="28"/>
    </location>
</feature>
<dbReference type="AlphaFoldDB" id="A0A8T1WD65"/>
<reference evidence="2" key="1">
    <citation type="submission" date="2021-02" db="EMBL/GenBank/DDBJ databases">
        <authorList>
            <person name="Palmer J.M."/>
        </authorList>
    </citation>
    <scope>NUCLEOTIDE SEQUENCE</scope>
    <source>
        <strain evidence="2">SCRP734</strain>
    </source>
</reference>
<comment type="caution">
    <text evidence="2">The sequence shown here is derived from an EMBL/GenBank/DDBJ whole genome shotgun (WGS) entry which is preliminary data.</text>
</comment>
<evidence type="ECO:0000313" key="2">
    <source>
        <dbReference type="EMBL" id="KAG7391141.1"/>
    </source>
</evidence>